<dbReference type="Proteomes" id="UP000759537">
    <property type="component" value="Unassembled WGS sequence"/>
</dbReference>
<feature type="region of interest" description="Disordered" evidence="1">
    <location>
        <begin position="321"/>
        <end position="341"/>
    </location>
</feature>
<reference evidence="2" key="2">
    <citation type="journal article" date="2020" name="Nat. Commun.">
        <title>Large-scale genome sequencing of mycorrhizal fungi provides insights into the early evolution of symbiotic traits.</title>
        <authorList>
            <person name="Miyauchi S."/>
            <person name="Kiss E."/>
            <person name="Kuo A."/>
            <person name="Drula E."/>
            <person name="Kohler A."/>
            <person name="Sanchez-Garcia M."/>
            <person name="Morin E."/>
            <person name="Andreopoulos B."/>
            <person name="Barry K.W."/>
            <person name="Bonito G."/>
            <person name="Buee M."/>
            <person name="Carver A."/>
            <person name="Chen C."/>
            <person name="Cichocki N."/>
            <person name="Clum A."/>
            <person name="Culley D."/>
            <person name="Crous P.W."/>
            <person name="Fauchery L."/>
            <person name="Girlanda M."/>
            <person name="Hayes R.D."/>
            <person name="Keri Z."/>
            <person name="LaButti K."/>
            <person name="Lipzen A."/>
            <person name="Lombard V."/>
            <person name="Magnuson J."/>
            <person name="Maillard F."/>
            <person name="Murat C."/>
            <person name="Nolan M."/>
            <person name="Ohm R.A."/>
            <person name="Pangilinan J."/>
            <person name="Pereira M.F."/>
            <person name="Perotto S."/>
            <person name="Peter M."/>
            <person name="Pfister S."/>
            <person name="Riley R."/>
            <person name="Sitrit Y."/>
            <person name="Stielow J.B."/>
            <person name="Szollosi G."/>
            <person name="Zifcakova L."/>
            <person name="Stursova M."/>
            <person name="Spatafora J.W."/>
            <person name="Tedersoo L."/>
            <person name="Vaario L.M."/>
            <person name="Yamada A."/>
            <person name="Yan M."/>
            <person name="Wang P."/>
            <person name="Xu J."/>
            <person name="Bruns T."/>
            <person name="Baldrian P."/>
            <person name="Vilgalys R."/>
            <person name="Dunand C."/>
            <person name="Henrissat B."/>
            <person name="Grigoriev I.V."/>
            <person name="Hibbett D."/>
            <person name="Nagy L.G."/>
            <person name="Martin F.M."/>
        </authorList>
    </citation>
    <scope>NUCLEOTIDE SEQUENCE</scope>
    <source>
        <strain evidence="2">Prilba</strain>
    </source>
</reference>
<organism evidence="2 3">
    <name type="scientific">Russula ochroleuca</name>
    <dbReference type="NCBI Taxonomy" id="152965"/>
    <lineage>
        <taxon>Eukaryota</taxon>
        <taxon>Fungi</taxon>
        <taxon>Dikarya</taxon>
        <taxon>Basidiomycota</taxon>
        <taxon>Agaricomycotina</taxon>
        <taxon>Agaricomycetes</taxon>
        <taxon>Russulales</taxon>
        <taxon>Russulaceae</taxon>
        <taxon>Russula</taxon>
    </lineage>
</organism>
<feature type="compositionally biased region" description="Basic and acidic residues" evidence="1">
    <location>
        <begin position="37"/>
        <end position="55"/>
    </location>
</feature>
<feature type="region of interest" description="Disordered" evidence="1">
    <location>
        <begin position="270"/>
        <end position="298"/>
    </location>
</feature>
<reference evidence="2" key="1">
    <citation type="submission" date="2019-10" db="EMBL/GenBank/DDBJ databases">
        <authorList>
            <consortium name="DOE Joint Genome Institute"/>
            <person name="Kuo A."/>
            <person name="Miyauchi S."/>
            <person name="Kiss E."/>
            <person name="Drula E."/>
            <person name="Kohler A."/>
            <person name="Sanchez-Garcia M."/>
            <person name="Andreopoulos B."/>
            <person name="Barry K.W."/>
            <person name="Bonito G."/>
            <person name="Buee M."/>
            <person name="Carver A."/>
            <person name="Chen C."/>
            <person name="Cichocki N."/>
            <person name="Clum A."/>
            <person name="Culley D."/>
            <person name="Crous P.W."/>
            <person name="Fauchery L."/>
            <person name="Girlanda M."/>
            <person name="Hayes R."/>
            <person name="Keri Z."/>
            <person name="LaButti K."/>
            <person name="Lipzen A."/>
            <person name="Lombard V."/>
            <person name="Magnuson J."/>
            <person name="Maillard F."/>
            <person name="Morin E."/>
            <person name="Murat C."/>
            <person name="Nolan M."/>
            <person name="Ohm R."/>
            <person name="Pangilinan J."/>
            <person name="Pereira M."/>
            <person name="Perotto S."/>
            <person name="Peter M."/>
            <person name="Riley R."/>
            <person name="Sitrit Y."/>
            <person name="Stielow B."/>
            <person name="Szollosi G."/>
            <person name="Zifcakova L."/>
            <person name="Stursova M."/>
            <person name="Spatafora J.W."/>
            <person name="Tedersoo L."/>
            <person name="Vaario L.-M."/>
            <person name="Yamada A."/>
            <person name="Yan M."/>
            <person name="Wang P."/>
            <person name="Xu J."/>
            <person name="Bruns T."/>
            <person name="Baldrian P."/>
            <person name="Vilgalys R."/>
            <person name="Henrissat B."/>
            <person name="Grigoriev I.V."/>
            <person name="Hibbett D."/>
            <person name="Nagy L.G."/>
            <person name="Martin F.M."/>
        </authorList>
    </citation>
    <scope>NUCLEOTIDE SEQUENCE</scope>
    <source>
        <strain evidence="2">Prilba</strain>
    </source>
</reference>
<sequence length="715" mass="77663">MFQTPAPRCQMQTRASNKAAHPGYADRVKAHQTPAEAQKEHTAKAQAKAAREETRQNSINCTAEFKVADIAEEGLVDVTPHPHVTPKTPRNPTHSDLPSLALSLMSNDDMTDDPDRASSVPPRSERTVSADPVEDSMPTPLPKTRSMGKGALKVAGTAKSGGGKVIDNSDPDVDSGGKQVENSEKEVNSEAPSNAEPLQVPKRKKAEKKAIRDEINITAKNIERNGNRKDKYRALSNKQGESPLEAPSQPQAIGGNRRLLKRQGAMVFDEEDENPNPADQQSKRPKQNNDTDVEPTSIPNHIVRHIATGNRSKSGATVLSVTAGTSRSKSHSSARPALTTGATSHQSTCSIITNNVKIVSCGSEKAKVEPAPKTIAVLSDGGLSDCDETNGVEWLAAVNSPLKGQNPVTSEQLIKVVRRSGETTSKRAGAEELLDSVEPRWFRYTFVPTYMTFVGQSTDPWEVPTKQAVEVMQKIWDTTSECKYEIAASTAIYQKTRGEMLLGTLASRRFWPISTPKKNYEIQMKSIKCSLRITLKISVSCTRTRREWKGLFCGPLVVQTFAAHLSATEGALKIPGIHDHEKAIHAAIGGLGLACASVERALTLVSTGMLTIAMVQATKGKVIPLFWTINQYSGKESKKTEFSDSTWGEKSCSYAKSVCTLSKGKFDVVIKEAQAYVKPTRRKAIKTKDVIDVDEDDRGCLVASDTDEDVGPLLG</sequence>
<feature type="compositionally biased region" description="Polar residues" evidence="1">
    <location>
        <begin position="321"/>
        <end position="333"/>
    </location>
</feature>
<evidence type="ECO:0000256" key="1">
    <source>
        <dbReference type="SAM" id="MobiDB-lite"/>
    </source>
</evidence>
<dbReference type="EMBL" id="WHVB01000001">
    <property type="protein sequence ID" value="KAF8487501.1"/>
    <property type="molecule type" value="Genomic_DNA"/>
</dbReference>
<name>A0A9P5N860_9AGAM</name>
<proteinExistence type="predicted"/>
<evidence type="ECO:0000313" key="2">
    <source>
        <dbReference type="EMBL" id="KAF8487501.1"/>
    </source>
</evidence>
<feature type="region of interest" description="Disordered" evidence="1">
    <location>
        <begin position="1"/>
        <end position="55"/>
    </location>
</feature>
<comment type="caution">
    <text evidence="2">The sequence shown here is derived from an EMBL/GenBank/DDBJ whole genome shotgun (WGS) entry which is preliminary data.</text>
</comment>
<dbReference type="OrthoDB" id="3181351at2759"/>
<keyword evidence="3" id="KW-1185">Reference proteome</keyword>
<feature type="region of interest" description="Disordered" evidence="1">
    <location>
        <begin position="78"/>
        <end position="211"/>
    </location>
</feature>
<feature type="compositionally biased region" description="Low complexity" evidence="1">
    <location>
        <begin position="78"/>
        <end position="88"/>
    </location>
</feature>
<evidence type="ECO:0000313" key="3">
    <source>
        <dbReference type="Proteomes" id="UP000759537"/>
    </source>
</evidence>
<protein>
    <submittedName>
        <fullName evidence="2">Uncharacterized protein</fullName>
    </submittedName>
</protein>
<gene>
    <name evidence="2" type="ORF">DFH94DRAFT_688020</name>
</gene>
<accession>A0A9P5N860</accession>
<dbReference type="AlphaFoldDB" id="A0A9P5N860"/>